<keyword evidence="2" id="KW-1185">Reference proteome</keyword>
<reference evidence="1" key="1">
    <citation type="journal article" date="2023" name="Nat. Commun.">
        <title>Diploid and tetraploid genomes of Acorus and the evolution of monocots.</title>
        <authorList>
            <person name="Ma L."/>
            <person name="Liu K.W."/>
            <person name="Li Z."/>
            <person name="Hsiao Y.Y."/>
            <person name="Qi Y."/>
            <person name="Fu T."/>
            <person name="Tang G.D."/>
            <person name="Zhang D."/>
            <person name="Sun W.H."/>
            <person name="Liu D.K."/>
            <person name="Li Y."/>
            <person name="Chen G.Z."/>
            <person name="Liu X.D."/>
            <person name="Liao X.Y."/>
            <person name="Jiang Y.T."/>
            <person name="Yu X."/>
            <person name="Hao Y."/>
            <person name="Huang J."/>
            <person name="Zhao X.W."/>
            <person name="Ke S."/>
            <person name="Chen Y.Y."/>
            <person name="Wu W.L."/>
            <person name="Hsu J.L."/>
            <person name="Lin Y.F."/>
            <person name="Huang M.D."/>
            <person name="Li C.Y."/>
            <person name="Huang L."/>
            <person name="Wang Z.W."/>
            <person name="Zhao X."/>
            <person name="Zhong W.Y."/>
            <person name="Peng D.H."/>
            <person name="Ahmad S."/>
            <person name="Lan S."/>
            <person name="Zhang J.S."/>
            <person name="Tsai W.C."/>
            <person name="Van de Peer Y."/>
            <person name="Liu Z.J."/>
        </authorList>
    </citation>
    <scope>NUCLEOTIDE SEQUENCE</scope>
    <source>
        <strain evidence="1">CP</strain>
    </source>
</reference>
<dbReference type="Proteomes" id="UP001180020">
    <property type="component" value="Unassembled WGS sequence"/>
</dbReference>
<dbReference type="AlphaFoldDB" id="A0AAV9DEI4"/>
<proteinExistence type="predicted"/>
<accession>A0AAV9DEI4</accession>
<evidence type="ECO:0000313" key="2">
    <source>
        <dbReference type="Proteomes" id="UP001180020"/>
    </source>
</evidence>
<gene>
    <name evidence="1" type="ORF">QJS10_CPB13g01388</name>
</gene>
<protein>
    <submittedName>
        <fullName evidence="1">Uncharacterized protein</fullName>
    </submittedName>
</protein>
<sequence length="59" mass="6289">MGTLFDLFSPGTLKVFVDPKQFVGLGSVADAVEYLHSGESLGKVIVCIDPKFSTQSAKL</sequence>
<evidence type="ECO:0000313" key="1">
    <source>
        <dbReference type="EMBL" id="KAK1299713.1"/>
    </source>
</evidence>
<reference evidence="1" key="2">
    <citation type="submission" date="2023-06" db="EMBL/GenBank/DDBJ databases">
        <authorList>
            <person name="Ma L."/>
            <person name="Liu K.-W."/>
            <person name="Li Z."/>
            <person name="Hsiao Y.-Y."/>
            <person name="Qi Y."/>
            <person name="Fu T."/>
            <person name="Tang G."/>
            <person name="Zhang D."/>
            <person name="Sun W.-H."/>
            <person name="Liu D.-K."/>
            <person name="Li Y."/>
            <person name="Chen G.-Z."/>
            <person name="Liu X.-D."/>
            <person name="Liao X.-Y."/>
            <person name="Jiang Y.-T."/>
            <person name="Yu X."/>
            <person name="Hao Y."/>
            <person name="Huang J."/>
            <person name="Zhao X.-W."/>
            <person name="Ke S."/>
            <person name="Chen Y.-Y."/>
            <person name="Wu W.-L."/>
            <person name="Hsu J.-L."/>
            <person name="Lin Y.-F."/>
            <person name="Huang M.-D."/>
            <person name="Li C.-Y."/>
            <person name="Huang L."/>
            <person name="Wang Z.-W."/>
            <person name="Zhao X."/>
            <person name="Zhong W.-Y."/>
            <person name="Peng D.-H."/>
            <person name="Ahmad S."/>
            <person name="Lan S."/>
            <person name="Zhang J.-S."/>
            <person name="Tsai W.-C."/>
            <person name="Van De Peer Y."/>
            <person name="Liu Z.-J."/>
        </authorList>
    </citation>
    <scope>NUCLEOTIDE SEQUENCE</scope>
    <source>
        <strain evidence="1">CP</strain>
        <tissue evidence="1">Leaves</tissue>
    </source>
</reference>
<name>A0AAV9DEI4_ACOCL</name>
<dbReference type="EMBL" id="JAUJYO010000013">
    <property type="protein sequence ID" value="KAK1299713.1"/>
    <property type="molecule type" value="Genomic_DNA"/>
</dbReference>
<dbReference type="Pfam" id="PF13602">
    <property type="entry name" value="ADH_zinc_N_2"/>
    <property type="match status" value="1"/>
</dbReference>
<dbReference type="Gene3D" id="3.40.50.720">
    <property type="entry name" value="NAD(P)-binding Rossmann-like Domain"/>
    <property type="match status" value="1"/>
</dbReference>
<dbReference type="Gene3D" id="3.90.180.10">
    <property type="entry name" value="Medium-chain alcohol dehydrogenases, catalytic domain"/>
    <property type="match status" value="1"/>
</dbReference>
<organism evidence="1 2">
    <name type="scientific">Acorus calamus</name>
    <name type="common">Sweet flag</name>
    <dbReference type="NCBI Taxonomy" id="4465"/>
    <lineage>
        <taxon>Eukaryota</taxon>
        <taxon>Viridiplantae</taxon>
        <taxon>Streptophyta</taxon>
        <taxon>Embryophyta</taxon>
        <taxon>Tracheophyta</taxon>
        <taxon>Spermatophyta</taxon>
        <taxon>Magnoliopsida</taxon>
        <taxon>Liliopsida</taxon>
        <taxon>Acoraceae</taxon>
        <taxon>Acorus</taxon>
    </lineage>
</organism>
<comment type="caution">
    <text evidence="1">The sequence shown here is derived from an EMBL/GenBank/DDBJ whole genome shotgun (WGS) entry which is preliminary data.</text>
</comment>